<evidence type="ECO:0000256" key="1">
    <source>
        <dbReference type="ARBA" id="ARBA00023002"/>
    </source>
</evidence>
<dbReference type="InterPro" id="IPR050791">
    <property type="entry name" value="Aldo-Keto_reductase"/>
</dbReference>
<protein>
    <submittedName>
        <fullName evidence="3">Aldo/keto reductase</fullName>
    </submittedName>
</protein>
<dbReference type="EMBL" id="ADVG01000004">
    <property type="protein sequence ID" value="EFH82667.1"/>
    <property type="molecule type" value="Genomic_DNA"/>
</dbReference>
<dbReference type="Pfam" id="PF00248">
    <property type="entry name" value="Aldo_ket_red"/>
    <property type="match status" value="1"/>
</dbReference>
<dbReference type="Gene3D" id="3.20.20.100">
    <property type="entry name" value="NADP-dependent oxidoreductase domain"/>
    <property type="match status" value="1"/>
</dbReference>
<evidence type="ECO:0000259" key="2">
    <source>
        <dbReference type="Pfam" id="PF00248"/>
    </source>
</evidence>
<reference evidence="3 4" key="1">
    <citation type="journal article" date="2011" name="Stand. Genomic Sci.">
        <title>Non-contiguous finished genome sequence and contextual data of the filamentous soil bacterium Ktedonobacter racemifer type strain (SOSP1-21).</title>
        <authorList>
            <person name="Chang Y.J."/>
            <person name="Land M."/>
            <person name="Hauser L."/>
            <person name="Chertkov O."/>
            <person name="Del Rio T.G."/>
            <person name="Nolan M."/>
            <person name="Copeland A."/>
            <person name="Tice H."/>
            <person name="Cheng J.F."/>
            <person name="Lucas S."/>
            <person name="Han C."/>
            <person name="Goodwin L."/>
            <person name="Pitluck S."/>
            <person name="Ivanova N."/>
            <person name="Ovchinikova G."/>
            <person name="Pati A."/>
            <person name="Chen A."/>
            <person name="Palaniappan K."/>
            <person name="Mavromatis K."/>
            <person name="Liolios K."/>
            <person name="Brettin T."/>
            <person name="Fiebig A."/>
            <person name="Rohde M."/>
            <person name="Abt B."/>
            <person name="Goker M."/>
            <person name="Detter J.C."/>
            <person name="Woyke T."/>
            <person name="Bristow J."/>
            <person name="Eisen J.A."/>
            <person name="Markowitz V."/>
            <person name="Hugenholtz P."/>
            <person name="Kyrpides N.C."/>
            <person name="Klenk H.P."/>
            <person name="Lapidus A."/>
        </authorList>
    </citation>
    <scope>NUCLEOTIDE SEQUENCE [LARGE SCALE GENOMIC DNA]</scope>
    <source>
        <strain evidence="4">DSM 44963</strain>
    </source>
</reference>
<accession>D6U1M3</accession>
<keyword evidence="1" id="KW-0560">Oxidoreductase</keyword>
<evidence type="ECO:0000313" key="3">
    <source>
        <dbReference type="EMBL" id="EFH82667.1"/>
    </source>
</evidence>
<dbReference type="STRING" id="485913.Krac_3503"/>
<dbReference type="GO" id="GO:0005737">
    <property type="term" value="C:cytoplasm"/>
    <property type="evidence" value="ECO:0007669"/>
    <property type="project" value="TreeGrafter"/>
</dbReference>
<dbReference type="InterPro" id="IPR036812">
    <property type="entry name" value="NAD(P)_OxRdtase_dom_sf"/>
</dbReference>
<dbReference type="Proteomes" id="UP000004508">
    <property type="component" value="Unassembled WGS sequence"/>
</dbReference>
<dbReference type="SUPFAM" id="SSF51430">
    <property type="entry name" value="NAD(P)-linked oxidoreductase"/>
    <property type="match status" value="1"/>
</dbReference>
<dbReference type="GO" id="GO:0016491">
    <property type="term" value="F:oxidoreductase activity"/>
    <property type="evidence" value="ECO:0007669"/>
    <property type="project" value="UniProtKB-KW"/>
</dbReference>
<gene>
    <name evidence="3" type="ORF">Krac_3503</name>
</gene>
<keyword evidence="4" id="KW-1185">Reference proteome</keyword>
<evidence type="ECO:0000313" key="4">
    <source>
        <dbReference type="Proteomes" id="UP000004508"/>
    </source>
</evidence>
<comment type="caution">
    <text evidence="3">The sequence shown here is derived from an EMBL/GenBank/DDBJ whole genome shotgun (WGS) entry which is preliminary data.</text>
</comment>
<feature type="domain" description="NADP-dependent oxidoreductase" evidence="2">
    <location>
        <begin position="44"/>
        <end position="305"/>
    </location>
</feature>
<organism evidence="3 4">
    <name type="scientific">Ktedonobacter racemifer DSM 44963</name>
    <dbReference type="NCBI Taxonomy" id="485913"/>
    <lineage>
        <taxon>Bacteria</taxon>
        <taxon>Bacillati</taxon>
        <taxon>Chloroflexota</taxon>
        <taxon>Ktedonobacteria</taxon>
        <taxon>Ktedonobacterales</taxon>
        <taxon>Ktedonobacteraceae</taxon>
        <taxon>Ktedonobacter</taxon>
    </lineage>
</organism>
<dbReference type="InterPro" id="IPR020471">
    <property type="entry name" value="AKR"/>
</dbReference>
<dbReference type="AlphaFoldDB" id="D6U1M3"/>
<name>D6U1M3_KTERA</name>
<dbReference type="eggNOG" id="COG0667">
    <property type="taxonomic scope" value="Bacteria"/>
</dbReference>
<dbReference type="CDD" id="cd19088">
    <property type="entry name" value="AKR_AKR13B1"/>
    <property type="match status" value="1"/>
</dbReference>
<proteinExistence type="predicted"/>
<dbReference type="PANTHER" id="PTHR43625">
    <property type="entry name" value="AFLATOXIN B1 ALDEHYDE REDUCTASE"/>
    <property type="match status" value="1"/>
</dbReference>
<dbReference type="PANTHER" id="PTHR43625:SF40">
    <property type="entry name" value="ALDO-KETO REDUCTASE YAKC [NADP(+)]"/>
    <property type="match status" value="1"/>
</dbReference>
<dbReference type="PRINTS" id="PR00069">
    <property type="entry name" value="ALDKETRDTASE"/>
</dbReference>
<sequence>MIALIIHACAYSRSILKNERIRAMSSNAAASGQFTIGGDLTVNRLGFGAMRITGEGIWGEPADREEALRTLKRIPELGINFIDTADSYGPEVSENLIHEALYPYKGLVIATKGGLTRHGPDIWPPLGRPEYLRQCVLMSMRRLGIERIDLWQLHRIDPKVPRDEQFDVIKQMQQEGLIRHAGLSEVNTEEIQAAQKFFQVVTVQNLYNLVNRQSEEVLDYCTRNNIGFIPWFPLASGNLAQAGSQLDEIAHKHNTTPSGIALAWILKRSPVTLPIPGTSQVKHLEENVAATSVTLSDDEFKALDEQGKREWQNQVQNQVQNQAG</sequence>
<dbReference type="InParanoid" id="D6U1M3"/>
<dbReference type="InterPro" id="IPR023210">
    <property type="entry name" value="NADP_OxRdtase_dom"/>
</dbReference>